<protein>
    <submittedName>
        <fullName evidence="3">Uncharacterized protein LOC136085981</fullName>
    </submittedName>
</protein>
<feature type="domain" description="CxC1-like cysteine cluster associated with KDZ transposases" evidence="1">
    <location>
        <begin position="193"/>
        <end position="278"/>
    </location>
</feature>
<name>A0ABM4CQK5_HYDVU</name>
<gene>
    <name evidence="3" type="primary">LOC136085981</name>
</gene>
<reference evidence="3" key="1">
    <citation type="submission" date="2025-08" db="UniProtKB">
        <authorList>
            <consortium name="RefSeq"/>
        </authorList>
    </citation>
    <scope>IDENTIFICATION</scope>
</reference>
<dbReference type="InterPro" id="IPR041320">
    <property type="entry name" value="CxC1"/>
</dbReference>
<dbReference type="PANTHER" id="PTHR33096">
    <property type="entry name" value="CXC2 DOMAIN-CONTAINING PROTEIN"/>
    <property type="match status" value="1"/>
</dbReference>
<dbReference type="Pfam" id="PF18802">
    <property type="entry name" value="CxC1"/>
    <property type="match status" value="1"/>
</dbReference>
<organism evidence="2 3">
    <name type="scientific">Hydra vulgaris</name>
    <name type="common">Hydra</name>
    <name type="synonym">Hydra attenuata</name>
    <dbReference type="NCBI Taxonomy" id="6087"/>
    <lineage>
        <taxon>Eukaryota</taxon>
        <taxon>Metazoa</taxon>
        <taxon>Cnidaria</taxon>
        <taxon>Hydrozoa</taxon>
        <taxon>Hydroidolina</taxon>
        <taxon>Anthoathecata</taxon>
        <taxon>Aplanulata</taxon>
        <taxon>Hydridae</taxon>
        <taxon>Hydra</taxon>
    </lineage>
</organism>
<evidence type="ECO:0000259" key="1">
    <source>
        <dbReference type="Pfam" id="PF18802"/>
    </source>
</evidence>
<evidence type="ECO:0000313" key="3">
    <source>
        <dbReference type="RefSeq" id="XP_065664137.1"/>
    </source>
</evidence>
<sequence length="636" mass="72986">MSSRGSRSFRARRKITINVVGKNKMKITRKWYDSNSFQSQVGEVNANDDKSNGVALTCKDNQDSIDIEQLLKKRKQVPYYDIAKKQAENWNVLKKQALTFKLYNSSISLLTSRYSNHINKDSNSDSLLNIPCCICNKIKPLDELIQCPDCLYIWYCHNCWENMHQKLSLFHKARIWCSKAGYYKTYKGERQIIKSSSCQCVNTLNKEVIVFDASGRQHESYVGECLCSPSVVDILLENNFWPSSPVHPTAAFSYELMDLMEALFLDGNVAVKSFCKALFTKSKGDDYIKVDTVYKLLTGECFLSYLLFKNDFQTFKSRFQNFAELSVCPACLKESGTLVLSFDALFGLVRKFSSGKSHYEPVLKNLYLMDQSIVDEFVVSYNSKLSSQELKACNDFKAINSLRSKKANAKLDETGVFGCACRHEVPRKFFNLKFGESLANAVYLINQIIEEVNEKVKVVVMYDIACVLVKHLKKRRSTILDKNLSFCIPSFHVYGHKSACQLQYSPKSTVGIGISDGEVMERLWSTLRRFSKITKEQTPSHRADTISLGLLHYAQYSINALGRRLCARYDKALKLRDTTNIELEQTLKSVNVSNRDIIQSWIEAEIDMEEYRIQKIEKASDLESYALILDDWWKLR</sequence>
<proteinExistence type="predicted"/>
<dbReference type="PANTHER" id="PTHR33096:SF1">
    <property type="entry name" value="CXC1-LIKE CYSTEINE CLUSTER ASSOCIATED WITH KDZ TRANSPOSASES DOMAIN-CONTAINING PROTEIN"/>
    <property type="match status" value="1"/>
</dbReference>
<keyword evidence="2" id="KW-1185">Reference proteome</keyword>
<dbReference type="Pfam" id="PF18758">
    <property type="entry name" value="KDZ"/>
    <property type="match status" value="1"/>
</dbReference>
<evidence type="ECO:0000313" key="2">
    <source>
        <dbReference type="Proteomes" id="UP001652625"/>
    </source>
</evidence>
<dbReference type="InterPro" id="IPR040521">
    <property type="entry name" value="KDZ"/>
</dbReference>
<dbReference type="GeneID" id="136085981"/>
<dbReference type="Proteomes" id="UP001652625">
    <property type="component" value="Chromosome 10"/>
</dbReference>
<dbReference type="RefSeq" id="XP_065664137.1">
    <property type="nucleotide sequence ID" value="XM_065808065.1"/>
</dbReference>
<accession>A0ABM4CQK5</accession>